<dbReference type="AlphaFoldDB" id="A0A0V1ME15"/>
<comment type="caution">
    <text evidence="1">The sequence shown here is derived from an EMBL/GenBank/DDBJ whole genome shotgun (WGS) entry which is preliminary data.</text>
</comment>
<sequence length="80" mass="9058">MFHKFTGVEQKLLPCEIWPELLKPIWNNYFGSAFITSSGAKTIQDFNLQLVTGLLPSGIFQVCHKNGSRLETDQRAFQNG</sequence>
<dbReference type="EMBL" id="JYDO01000123">
    <property type="protein sequence ID" value="KRZ69993.1"/>
    <property type="molecule type" value="Genomic_DNA"/>
</dbReference>
<gene>
    <name evidence="1" type="ORF">T10_1418</name>
</gene>
<accession>A0A0V1ME15</accession>
<proteinExistence type="predicted"/>
<organism evidence="1 2">
    <name type="scientific">Trichinella papuae</name>
    <dbReference type="NCBI Taxonomy" id="268474"/>
    <lineage>
        <taxon>Eukaryota</taxon>
        <taxon>Metazoa</taxon>
        <taxon>Ecdysozoa</taxon>
        <taxon>Nematoda</taxon>
        <taxon>Enoplea</taxon>
        <taxon>Dorylaimia</taxon>
        <taxon>Trichinellida</taxon>
        <taxon>Trichinellidae</taxon>
        <taxon>Trichinella</taxon>
    </lineage>
</organism>
<name>A0A0V1ME15_9BILA</name>
<reference evidence="1 2" key="1">
    <citation type="submission" date="2015-01" db="EMBL/GenBank/DDBJ databases">
        <title>Evolution of Trichinella species and genotypes.</title>
        <authorList>
            <person name="Korhonen P.K."/>
            <person name="Edoardo P."/>
            <person name="Giuseppe L.R."/>
            <person name="Gasser R.B."/>
        </authorList>
    </citation>
    <scope>NUCLEOTIDE SEQUENCE [LARGE SCALE GENOMIC DNA]</scope>
    <source>
        <strain evidence="1">ISS1980</strain>
    </source>
</reference>
<protein>
    <submittedName>
        <fullName evidence="1">Uncharacterized protein</fullName>
    </submittedName>
</protein>
<evidence type="ECO:0000313" key="1">
    <source>
        <dbReference type="EMBL" id="KRZ69993.1"/>
    </source>
</evidence>
<dbReference type="Proteomes" id="UP000054843">
    <property type="component" value="Unassembled WGS sequence"/>
</dbReference>
<evidence type="ECO:0000313" key="2">
    <source>
        <dbReference type="Proteomes" id="UP000054843"/>
    </source>
</evidence>
<keyword evidence="2" id="KW-1185">Reference proteome</keyword>